<dbReference type="NCBIfam" id="TIGR01081">
    <property type="entry name" value="mpl"/>
    <property type="match status" value="1"/>
</dbReference>
<dbReference type="InterPro" id="IPR005757">
    <property type="entry name" value="Mpl"/>
</dbReference>
<keyword evidence="6 9" id="KW-0573">Peptidoglycan synthesis</keyword>
<dbReference type="GO" id="GO:0009254">
    <property type="term" value="P:peptidoglycan turnover"/>
    <property type="evidence" value="ECO:0007669"/>
    <property type="project" value="UniProtKB-UniRule"/>
</dbReference>
<dbReference type="InterPro" id="IPR000713">
    <property type="entry name" value="Mur_ligase_N"/>
</dbReference>
<evidence type="ECO:0000256" key="9">
    <source>
        <dbReference type="HAMAP-Rule" id="MF_02020"/>
    </source>
</evidence>
<reference evidence="13 16" key="2">
    <citation type="submission" date="2020-10" db="EMBL/GenBank/DDBJ databases">
        <title>Genome sequences of Pseudomonas isolates.</title>
        <authorList>
            <person name="Wessels L."/>
            <person name="Reich F."/>
            <person name="Hammerl J."/>
        </authorList>
    </citation>
    <scope>NUCLEOTIDE SEQUENCE [LARGE SCALE GENOMIC DNA]</scope>
    <source>
        <strain evidence="13 16">20-MO00624-0</strain>
    </source>
</reference>
<organism evidence="14 15">
    <name type="scientific">Pseudomonas luteola</name>
    <dbReference type="NCBI Taxonomy" id="47886"/>
    <lineage>
        <taxon>Bacteria</taxon>
        <taxon>Pseudomonadati</taxon>
        <taxon>Pseudomonadota</taxon>
        <taxon>Gammaproteobacteria</taxon>
        <taxon>Pseudomonadales</taxon>
        <taxon>Pseudomonadaceae</taxon>
        <taxon>Pseudomonas</taxon>
    </lineage>
</organism>
<dbReference type="EC" id="6.3.2.45" evidence="9"/>
<dbReference type="HAMAP" id="MF_02020">
    <property type="entry name" value="Mpl"/>
    <property type="match status" value="1"/>
</dbReference>
<dbReference type="FunFam" id="3.40.50.720:FF:000161">
    <property type="entry name" value="UDP-N-acetylmuramate--L-alanyl-gamma-D-glutamyl-meso-2,6-diaminoheptandioate ligase"/>
    <property type="match status" value="1"/>
</dbReference>
<feature type="domain" description="Mur ligase C-terminal" evidence="11">
    <location>
        <begin position="313"/>
        <end position="435"/>
    </location>
</feature>
<dbReference type="GO" id="GO:0008360">
    <property type="term" value="P:regulation of cell shape"/>
    <property type="evidence" value="ECO:0007669"/>
    <property type="project" value="UniProtKB-KW"/>
</dbReference>
<dbReference type="InterPro" id="IPR036565">
    <property type="entry name" value="Mur-like_cat_sf"/>
</dbReference>
<keyword evidence="2 9" id="KW-0132">Cell division</keyword>
<keyword evidence="8 9" id="KW-0961">Cell wall biogenesis/degradation</keyword>
<dbReference type="EMBL" id="UAUF01000005">
    <property type="protein sequence ID" value="SPZ01786.1"/>
    <property type="molecule type" value="Genomic_DNA"/>
</dbReference>
<keyword evidence="16" id="KW-1185">Reference proteome</keyword>
<dbReference type="Pfam" id="PF08245">
    <property type="entry name" value="Mur_ligase_M"/>
    <property type="match status" value="1"/>
</dbReference>
<keyword evidence="1 9" id="KW-0436">Ligase</keyword>
<dbReference type="InterPro" id="IPR013221">
    <property type="entry name" value="Mur_ligase_cen"/>
</dbReference>
<dbReference type="PANTHER" id="PTHR43445:SF5">
    <property type="entry name" value="UDP-N-ACETYLMURAMATE--L-ALANYL-GAMMA-D-GLUTAMYL-MESO-2,6-DIAMINOHEPTANDIOATE LIGASE"/>
    <property type="match status" value="1"/>
</dbReference>
<feature type="binding site" evidence="9">
    <location>
        <begin position="110"/>
        <end position="116"/>
    </location>
    <ligand>
        <name>ATP</name>
        <dbReference type="ChEBI" id="CHEBI:30616"/>
    </ligand>
</feature>
<keyword evidence="4 9" id="KW-0067">ATP-binding</keyword>
<dbReference type="GO" id="GO:0005524">
    <property type="term" value="F:ATP binding"/>
    <property type="evidence" value="ECO:0007669"/>
    <property type="project" value="UniProtKB-UniRule"/>
</dbReference>
<accession>A0A2X2C7V6</accession>
<keyword evidence="7 9" id="KW-0131">Cell cycle</keyword>
<name>A0A2X2C7V6_PSELU</name>
<evidence type="ECO:0000256" key="8">
    <source>
        <dbReference type="ARBA" id="ARBA00023316"/>
    </source>
</evidence>
<dbReference type="InterPro" id="IPR004101">
    <property type="entry name" value="Mur_ligase_C"/>
</dbReference>
<evidence type="ECO:0000256" key="7">
    <source>
        <dbReference type="ARBA" id="ARBA00023306"/>
    </source>
</evidence>
<dbReference type="Pfam" id="PF01225">
    <property type="entry name" value="Mur_ligase"/>
    <property type="match status" value="1"/>
</dbReference>
<evidence type="ECO:0000313" key="15">
    <source>
        <dbReference type="Proteomes" id="UP000250443"/>
    </source>
</evidence>
<evidence type="ECO:0000259" key="12">
    <source>
        <dbReference type="Pfam" id="PF08245"/>
    </source>
</evidence>
<evidence type="ECO:0000313" key="14">
    <source>
        <dbReference type="EMBL" id="SPZ01786.1"/>
    </source>
</evidence>
<feature type="domain" description="Mur ligase central" evidence="12">
    <location>
        <begin position="108"/>
        <end position="291"/>
    </location>
</feature>
<dbReference type="SUPFAM" id="SSF51984">
    <property type="entry name" value="MurCD N-terminal domain"/>
    <property type="match status" value="1"/>
</dbReference>
<dbReference type="GO" id="GO:0106418">
    <property type="term" value="F:UDP-N-acetylmuramate-L-alanyl-gamma-D-glutamyl-meso-2,6-diaminoheptanedioate ligase activity"/>
    <property type="evidence" value="ECO:0007669"/>
    <property type="project" value="UniProtKB-EC"/>
</dbReference>
<dbReference type="RefSeq" id="WP_010796894.1">
    <property type="nucleotide sequence ID" value="NZ_FQYS01000002.1"/>
</dbReference>
<evidence type="ECO:0000259" key="10">
    <source>
        <dbReference type="Pfam" id="PF01225"/>
    </source>
</evidence>
<dbReference type="Proteomes" id="UP000626180">
    <property type="component" value="Unassembled WGS sequence"/>
</dbReference>
<keyword evidence="9" id="KW-0460">Magnesium</keyword>
<evidence type="ECO:0000313" key="16">
    <source>
        <dbReference type="Proteomes" id="UP000626180"/>
    </source>
</evidence>
<reference evidence="14 15" key="1">
    <citation type="submission" date="2018-06" db="EMBL/GenBank/DDBJ databases">
        <authorList>
            <consortium name="Pathogen Informatics"/>
            <person name="Doyle S."/>
        </authorList>
    </citation>
    <scope>NUCLEOTIDE SEQUENCE [LARGE SCALE GENOMIC DNA]</scope>
    <source>
        <strain evidence="14 15">NCTC11842</strain>
    </source>
</reference>
<keyword evidence="3 9" id="KW-0547">Nucleotide-binding</keyword>
<dbReference type="GO" id="GO:0051301">
    <property type="term" value="P:cell division"/>
    <property type="evidence" value="ECO:0007669"/>
    <property type="project" value="UniProtKB-KW"/>
</dbReference>
<dbReference type="GO" id="GO:0009252">
    <property type="term" value="P:peptidoglycan biosynthetic process"/>
    <property type="evidence" value="ECO:0007669"/>
    <property type="project" value="UniProtKB-UniRule"/>
</dbReference>
<dbReference type="GO" id="GO:0071555">
    <property type="term" value="P:cell wall organization"/>
    <property type="evidence" value="ECO:0007669"/>
    <property type="project" value="UniProtKB-KW"/>
</dbReference>
<comment type="similarity">
    <text evidence="9">Belongs to the MurCDEF family. Mpl subfamily.</text>
</comment>
<proteinExistence type="inferred from homology"/>
<dbReference type="InterPro" id="IPR050061">
    <property type="entry name" value="MurCDEF_pg_biosynth"/>
</dbReference>
<dbReference type="PANTHER" id="PTHR43445">
    <property type="entry name" value="UDP-N-ACETYLMURAMATE--L-ALANINE LIGASE-RELATED"/>
    <property type="match status" value="1"/>
</dbReference>
<comment type="function">
    <text evidence="9">Reutilizes the intact tripeptide L-alanyl-gamma-D-glutamyl-meso-diaminopimelate by linking it to UDP-N-acetylmuramate.</text>
</comment>
<evidence type="ECO:0000256" key="2">
    <source>
        <dbReference type="ARBA" id="ARBA00022618"/>
    </source>
</evidence>
<dbReference type="SUPFAM" id="SSF53244">
    <property type="entry name" value="MurD-like peptide ligases, peptide-binding domain"/>
    <property type="match status" value="1"/>
</dbReference>
<dbReference type="Gene3D" id="3.90.190.20">
    <property type="entry name" value="Mur ligase, C-terminal domain"/>
    <property type="match status" value="1"/>
</dbReference>
<evidence type="ECO:0000259" key="11">
    <source>
        <dbReference type="Pfam" id="PF02875"/>
    </source>
</evidence>
<evidence type="ECO:0000256" key="1">
    <source>
        <dbReference type="ARBA" id="ARBA00022598"/>
    </source>
</evidence>
<sequence length="454" mass="48779">MHIHILGICGTFMGSLAVLAKELGHRVTGSDANVYPPMSTQLEAQGIELMQGYEPAHLEPAPDLVVIGNALSRGNPAVEHVLNKGLPYVSGPQWLADHVLQGRWVLAVAGTHGKTTTTSMLAWVLEHAGMSPGFLIGGVPQNFGISARLGGTPFFVVEADEYDSAFFDKRSKFVHYRPRTAILNNLEFDHADIFPDLAAIERQFHHLVRTIPSEGLIIHPIAEKALSHVLTMGCWTPVQTTGEGGQWQARLLHEDGSRFEVIFDGKTQGTVEWSLTGQHNVANALATLAAARHVGVVPPQGIEALNAFKSVKRRMETVAEINGVTIYDDFAHHPTAIATTLQGLRARVGEESIIAVIEPRSNSMKLGAHRDGLPDSVRQADSVIWYAPPNLGWDLAETAANCPVPAVVCDSLEAIIARVKEAAKGRTHVVIMSNGGFGGLHGKLAAALREGGPA</sequence>
<dbReference type="Proteomes" id="UP000250443">
    <property type="component" value="Unassembled WGS sequence"/>
</dbReference>
<evidence type="ECO:0000313" key="13">
    <source>
        <dbReference type="EMBL" id="MBF8639796.1"/>
    </source>
</evidence>
<protein>
    <recommendedName>
        <fullName evidence="9">UDP-N-acetylmuramate--L-alanyl-gamma-D-glutamyl-meso-2,6-diaminoheptandioate ligase</fullName>
        <ecNumber evidence="9">6.3.2.45</ecNumber>
    </recommendedName>
    <alternativeName>
        <fullName evidence="9">Murein peptide ligase</fullName>
    </alternativeName>
    <alternativeName>
        <fullName evidence="9">UDP-N-acetylmuramate:L-alanyl-gamma-D-glutamyl-meso-diaminopimelate ligase</fullName>
    </alternativeName>
</protein>
<dbReference type="Gene3D" id="3.40.50.720">
    <property type="entry name" value="NAD(P)-binding Rossmann-like Domain"/>
    <property type="match status" value="1"/>
</dbReference>
<gene>
    <name evidence="9 14" type="primary">mpl</name>
    <name evidence="13" type="ORF">IRZ65_03725</name>
    <name evidence="14" type="ORF">NCTC11842_00580</name>
</gene>
<comment type="catalytic activity">
    <reaction evidence="9">
        <text>UDP-N-acetyl-alpha-D-muramate + L-alanyl-gamma-D-glutamyl-meso-2,6-diaminopimelate + ATP = UDP-N-acetyl-alpha-D-muramoyl-L-alanyl-gamma-D-glutamyl-meso-2,6-diaminopimelate + ADP + phosphate + H(+)</text>
        <dbReference type="Rhea" id="RHEA:29563"/>
        <dbReference type="ChEBI" id="CHEBI:15378"/>
        <dbReference type="ChEBI" id="CHEBI:30616"/>
        <dbReference type="ChEBI" id="CHEBI:43474"/>
        <dbReference type="ChEBI" id="CHEBI:61401"/>
        <dbReference type="ChEBI" id="CHEBI:70757"/>
        <dbReference type="ChEBI" id="CHEBI:83905"/>
        <dbReference type="ChEBI" id="CHEBI:456216"/>
        <dbReference type="EC" id="6.3.2.45"/>
    </reaction>
</comment>
<dbReference type="AlphaFoldDB" id="A0A2X2C7V6"/>
<dbReference type="Pfam" id="PF02875">
    <property type="entry name" value="Mur_ligase_C"/>
    <property type="match status" value="1"/>
</dbReference>
<evidence type="ECO:0000256" key="4">
    <source>
        <dbReference type="ARBA" id="ARBA00022840"/>
    </source>
</evidence>
<feature type="domain" description="Mur ligase N-terminal catalytic" evidence="10">
    <location>
        <begin position="2"/>
        <end position="99"/>
    </location>
</feature>
<comment type="cofactor">
    <cofactor evidence="9">
        <name>Mg(2+)</name>
        <dbReference type="ChEBI" id="CHEBI:18420"/>
    </cofactor>
</comment>
<evidence type="ECO:0000256" key="5">
    <source>
        <dbReference type="ARBA" id="ARBA00022960"/>
    </source>
</evidence>
<evidence type="ECO:0000256" key="6">
    <source>
        <dbReference type="ARBA" id="ARBA00022984"/>
    </source>
</evidence>
<dbReference type="SUPFAM" id="SSF53623">
    <property type="entry name" value="MurD-like peptide ligases, catalytic domain"/>
    <property type="match status" value="1"/>
</dbReference>
<keyword evidence="5 9" id="KW-0133">Cell shape</keyword>
<comment type="pathway">
    <text evidence="9">Cell wall biogenesis; peptidoglycan recycling.</text>
</comment>
<dbReference type="Gene3D" id="3.40.1190.10">
    <property type="entry name" value="Mur-like, catalytic domain"/>
    <property type="match status" value="1"/>
</dbReference>
<dbReference type="EMBL" id="JADMCD010000001">
    <property type="protein sequence ID" value="MBF8639796.1"/>
    <property type="molecule type" value="Genomic_DNA"/>
</dbReference>
<dbReference type="UniPathway" id="UPA00544"/>
<dbReference type="InterPro" id="IPR036615">
    <property type="entry name" value="Mur_ligase_C_dom_sf"/>
</dbReference>
<evidence type="ECO:0000256" key="3">
    <source>
        <dbReference type="ARBA" id="ARBA00022741"/>
    </source>
</evidence>